<dbReference type="EMDB" id="EMD-34403"/>
<reference evidence="6 7" key="3">
    <citation type="journal article" date="2023" name="Nat. Commun.">
        <title>Structures of Tetrahymena thermophila respiratory megacomplexes on the tubular mitochondrial cristae.</title>
        <authorList>
            <person name="Han F."/>
            <person name="Hu Y."/>
            <person name="Wu M."/>
            <person name="He Z."/>
            <person name="Tian H."/>
            <person name="Zhou L."/>
        </authorList>
    </citation>
    <scope>STRUCTURE BY ELECTRON MICROSCOPY (2.96 ANGSTROMS)</scope>
</reference>
<dbReference type="RefSeq" id="XP_976847.1">
    <property type="nucleotide sequence ID" value="XM_971754.1"/>
</dbReference>
<dbReference type="HOGENOM" id="CLU_2579182_0_0_1"/>
<dbReference type="EMDB" id="EMD-16184"/>
<dbReference type="GeneID" id="7842245"/>
<proteinExistence type="evidence at protein level"/>
<dbReference type="STRING" id="312017.Q22N23"/>
<dbReference type="PDB" id="8B6H">
    <property type="method" value="EM"/>
    <property type="resolution" value="2.60 A"/>
    <property type="chains" value="EW/Ew=1-81"/>
</dbReference>
<dbReference type="EMDB" id="EMD-34373"/>
<evidence type="ECO:0000313" key="2">
    <source>
        <dbReference type="Proteomes" id="UP000009168"/>
    </source>
</evidence>
<gene>
    <name evidence="1" type="ORF">TTHERM_00028510</name>
</gene>
<dbReference type="PDB" id="8GZU">
    <property type="method" value="EM"/>
    <property type="resolution" value="4.18 A"/>
    <property type="chains" value="44/5T/5t/99=1-81"/>
</dbReference>
<reference evidence="3" key="2">
    <citation type="journal article" date="2022" name="Science">
        <title>Structures of &lt;i&gt;Tetrahymena&lt;/i&gt;'s respiratory chain reveal the diversity of eukaryotic core metabolism.</title>
        <authorList>
            <person name="Zhou L."/>
            <person name="Maldonado M."/>
            <person name="Padavannil A."/>
            <person name="Guo F."/>
            <person name="Letts J.A."/>
        </authorList>
    </citation>
    <scope>STRUCTURE BY ELECTRON MICROSCOPY (3.02 ANGSTROMS)</scope>
    <scope>DISULFIDE BONDS</scope>
</reference>
<dbReference type="Proteomes" id="UP000009168">
    <property type="component" value="Unassembled WGS sequence"/>
</dbReference>
<dbReference type="PDB" id="7W5Z">
    <property type="method" value="EM"/>
    <property type="resolution" value="3.02 A"/>
    <property type="chains" value="T5/t5=1-81"/>
</dbReference>
<keyword evidence="2" id="KW-1185">Reference proteome</keyword>
<evidence type="ECO:0007829" key="5">
    <source>
        <dbReference type="PDB" id="8BQS"/>
    </source>
</evidence>
<organism evidence="1 2">
    <name type="scientific">Tetrahymena thermophila (strain SB210)</name>
    <dbReference type="NCBI Taxonomy" id="312017"/>
    <lineage>
        <taxon>Eukaryota</taxon>
        <taxon>Sar</taxon>
        <taxon>Alveolata</taxon>
        <taxon>Ciliophora</taxon>
        <taxon>Intramacronucleata</taxon>
        <taxon>Oligohymenophorea</taxon>
        <taxon>Hymenostomatida</taxon>
        <taxon>Tetrahymenina</taxon>
        <taxon>Tetrahymenidae</taxon>
        <taxon>Tetrahymena</taxon>
    </lineage>
</organism>
<dbReference type="AlphaFoldDB" id="Q22N23"/>
<dbReference type="EMBL" id="GG662720">
    <property type="protein sequence ID" value="EAR86679.1"/>
    <property type="molecule type" value="Genomic_DNA"/>
</dbReference>
<evidence type="ECO:0007829" key="3">
    <source>
        <dbReference type="PDB" id="7W5Z"/>
    </source>
</evidence>
<name>Q22N23_TETTS</name>
<dbReference type="InParanoid" id="Q22N23"/>
<evidence type="ECO:0007829" key="6">
    <source>
        <dbReference type="PDB" id="8GYM"/>
    </source>
</evidence>
<reference evidence="2" key="1">
    <citation type="journal article" date="2006" name="PLoS Biol.">
        <title>Macronuclear genome sequence of the ciliate Tetrahymena thermophila, a model eukaryote.</title>
        <authorList>
            <person name="Eisen J.A."/>
            <person name="Coyne R.S."/>
            <person name="Wu M."/>
            <person name="Wu D."/>
            <person name="Thiagarajan M."/>
            <person name="Wortman J.R."/>
            <person name="Badger J.H."/>
            <person name="Ren Q."/>
            <person name="Amedeo P."/>
            <person name="Jones K.M."/>
            <person name="Tallon L.J."/>
            <person name="Delcher A.L."/>
            <person name="Salzberg S.L."/>
            <person name="Silva J.C."/>
            <person name="Haas B.J."/>
            <person name="Majoros W.H."/>
            <person name="Farzad M."/>
            <person name="Carlton J.M."/>
            <person name="Smith R.K. Jr."/>
            <person name="Garg J."/>
            <person name="Pearlman R.E."/>
            <person name="Karrer K.M."/>
            <person name="Sun L."/>
            <person name="Manning G."/>
            <person name="Elde N.C."/>
            <person name="Turkewitz A.P."/>
            <person name="Asai D.J."/>
            <person name="Wilkes D.E."/>
            <person name="Wang Y."/>
            <person name="Cai H."/>
            <person name="Collins K."/>
            <person name="Stewart B.A."/>
            <person name="Lee S.R."/>
            <person name="Wilamowska K."/>
            <person name="Weinberg Z."/>
            <person name="Ruzzo W.L."/>
            <person name="Wloga D."/>
            <person name="Gaertig J."/>
            <person name="Frankel J."/>
            <person name="Tsao C.-C."/>
            <person name="Gorovsky M.A."/>
            <person name="Keeling P.J."/>
            <person name="Waller R.F."/>
            <person name="Patron N.J."/>
            <person name="Cherry J.M."/>
            <person name="Stover N.A."/>
            <person name="Krieger C.J."/>
            <person name="del Toro C."/>
            <person name="Ryder H.F."/>
            <person name="Williamson S.C."/>
            <person name="Barbeau R.A."/>
            <person name="Hamilton E.P."/>
            <person name="Orias E."/>
        </authorList>
    </citation>
    <scope>NUCLEOTIDE SEQUENCE [LARGE SCALE GENOMIC DNA]</scope>
    <source>
        <strain evidence="2">SB210</strain>
    </source>
</reference>
<protein>
    <submittedName>
        <fullName evidence="1">Uncharacterized protein</fullName>
    </submittedName>
</protein>
<feature type="disulfide bond" evidence="3 4">
    <location>
        <begin position="25"/>
        <end position="45"/>
    </location>
</feature>
<reference evidence="4 5" key="4">
    <citation type="journal article" date="2023" name="Nature">
        <title>Structural basis of mitochondrial membrane bending by the I-II-III&lt;sub&gt;2&lt;/sub&gt;-IV&lt;sub&gt;2&lt;/sub&gt; supercomplex.</title>
        <authorList>
            <person name="Muhleip A."/>
            <person name="Flygaard R.K."/>
            <person name="Baradaran R."/>
            <person name="Haapanen O."/>
            <person name="Gruhl T."/>
            <person name="Tobiasson V."/>
            <person name="Marechal A."/>
            <person name="Sharma V."/>
            <person name="Amunts A."/>
        </authorList>
    </citation>
    <scope>STRUCTURE BY ELECTRON MICROSCOPY (2.60 ANGSTROMS)</scope>
    <scope>DISULFIDE BONDS</scope>
</reference>
<dbReference type="KEGG" id="tet:TTHERM_00028510"/>
<evidence type="ECO:0007829" key="4">
    <source>
        <dbReference type="PDB" id="8B6H"/>
    </source>
</evidence>
<keyword evidence="3 4" id="KW-0002">3D-structure</keyword>
<accession>Q22N23</accession>
<dbReference type="PDB" id="8BQS">
    <property type="method" value="EM"/>
    <property type="resolution" value="2.90 A"/>
    <property type="chains" value="EW/Ew=1-81"/>
</dbReference>
<dbReference type="PDB" id="8GYM">
    <property type="method" value="EM"/>
    <property type="resolution" value="2.96 A"/>
    <property type="chains" value="5T/5t=1-81"/>
</dbReference>
<sequence length="81" mass="8957">MEDNYAADVQRQFNRTAFDSLYKICYNSLVQKNGSTIDFQKQIDCHQRLIQVFAKIAPIVVKVEQDAASSGGAAAGGEDEE</sequence>
<dbReference type="EMDB" id="EMD-32325"/>
<evidence type="ECO:0007829" key="7">
    <source>
        <dbReference type="PDB" id="8GZU"/>
    </source>
</evidence>
<evidence type="ECO:0000313" key="1">
    <source>
        <dbReference type="EMBL" id="EAR86679.1"/>
    </source>
</evidence>